<dbReference type="GO" id="GO:0015631">
    <property type="term" value="F:tubulin binding"/>
    <property type="evidence" value="ECO:0007669"/>
    <property type="project" value="InterPro"/>
</dbReference>
<evidence type="ECO:0000256" key="1">
    <source>
        <dbReference type="SAM" id="MobiDB-lite"/>
    </source>
</evidence>
<dbReference type="GO" id="GO:0032273">
    <property type="term" value="P:positive regulation of protein polymerization"/>
    <property type="evidence" value="ECO:0007669"/>
    <property type="project" value="TreeGrafter"/>
</dbReference>
<dbReference type="OMA" id="THKHRFK"/>
<feature type="compositionally biased region" description="Basic residues" evidence="1">
    <location>
        <begin position="333"/>
        <end position="346"/>
    </location>
</feature>
<dbReference type="AlphaFoldDB" id="A0A0L0DVD1"/>
<feature type="compositionally biased region" description="Basic and acidic residues" evidence="1">
    <location>
        <begin position="110"/>
        <end position="119"/>
    </location>
</feature>
<dbReference type="RefSeq" id="XP_013760992.1">
    <property type="nucleotide sequence ID" value="XM_013905538.1"/>
</dbReference>
<dbReference type="EMBL" id="GL349441">
    <property type="protein sequence ID" value="KNC56264.1"/>
    <property type="molecule type" value="Genomic_DNA"/>
</dbReference>
<feature type="compositionally biased region" description="Gly residues" evidence="1">
    <location>
        <begin position="194"/>
        <end position="205"/>
    </location>
</feature>
<dbReference type="InterPro" id="IPR008907">
    <property type="entry name" value="TPP/p25"/>
</dbReference>
<feature type="region of interest" description="Disordered" evidence="1">
    <location>
        <begin position="72"/>
        <end position="254"/>
    </location>
</feature>
<sequence>MPCSRQLLAHATPMRPLPSPPSWSFPTSTAPSAVSTFCSQRRSSSTWQANLNRLTTDRTCFRCVSSVPSARCPRPSHLSHLSPNTNSRMSGKKGGNIFDRLTDPSGYTGAHKERFDASGRGKGRAGRMDLVENDGYVTGARIGSRGSARGGSPRGGSRGRRRPAGTSPSSGAAPPASSTRGRSPRGRGSRGSPSGRGRGSPSGRGRGSRPSPSGRSGGRSKAADITARLTDPSTYSATHKHRFKSDGTGAGKAGRVDVVENDGYVSSYKKQKSDGKVSKRVGGKAADITARLTDPSTYSATHKHRFKADGTGAGKAGRVDVVENDGYVGAYREKRRGGKAPSKRVGSKASSVVDRLTDTSGYTGAHKSRFTPDGKGRGKAGRVDVVENTGYTASFDKSRSRGRGSRR</sequence>
<organism evidence="2 3">
    <name type="scientific">Thecamonas trahens ATCC 50062</name>
    <dbReference type="NCBI Taxonomy" id="461836"/>
    <lineage>
        <taxon>Eukaryota</taxon>
        <taxon>Apusozoa</taxon>
        <taxon>Apusomonadida</taxon>
        <taxon>Apusomonadidae</taxon>
        <taxon>Thecamonas</taxon>
    </lineage>
</organism>
<dbReference type="PANTHER" id="PTHR12932">
    <property type="entry name" value="P25 ALPHA-RELATED"/>
    <property type="match status" value="1"/>
</dbReference>
<dbReference type="GO" id="GO:0046785">
    <property type="term" value="P:microtubule polymerization"/>
    <property type="evidence" value="ECO:0007669"/>
    <property type="project" value="InterPro"/>
</dbReference>
<dbReference type="Pfam" id="PF05517">
    <property type="entry name" value="p25-alpha"/>
    <property type="match status" value="4"/>
</dbReference>
<name>A0A0L0DVD1_THETB</name>
<feature type="compositionally biased region" description="Basic and acidic residues" evidence="1">
    <location>
        <begin position="370"/>
        <end position="385"/>
    </location>
</feature>
<gene>
    <name evidence="2" type="ORF">AMSG_11699</name>
</gene>
<reference evidence="2 3" key="1">
    <citation type="submission" date="2010-05" db="EMBL/GenBank/DDBJ databases">
        <title>The Genome Sequence of Thecamonas trahens ATCC 50062.</title>
        <authorList>
            <consortium name="The Broad Institute Genome Sequencing Platform"/>
            <person name="Russ C."/>
            <person name="Cuomo C."/>
            <person name="Shea T."/>
            <person name="Young S.K."/>
            <person name="Zeng Q."/>
            <person name="Koehrsen M."/>
            <person name="Haas B."/>
            <person name="Borodovsky M."/>
            <person name="Guigo R."/>
            <person name="Alvarado L."/>
            <person name="Berlin A."/>
            <person name="Bochicchio J."/>
            <person name="Borenstein D."/>
            <person name="Chapman S."/>
            <person name="Chen Z."/>
            <person name="Freedman E."/>
            <person name="Gellesch M."/>
            <person name="Goldberg J."/>
            <person name="Griggs A."/>
            <person name="Gujja S."/>
            <person name="Heilman E."/>
            <person name="Heiman D."/>
            <person name="Hepburn T."/>
            <person name="Howarth C."/>
            <person name="Jen D."/>
            <person name="Larson L."/>
            <person name="Mehta T."/>
            <person name="Park D."/>
            <person name="Pearson M."/>
            <person name="Roberts A."/>
            <person name="Saif S."/>
            <person name="Shenoy N."/>
            <person name="Sisk P."/>
            <person name="Stolte C."/>
            <person name="Sykes S."/>
            <person name="Thomson T."/>
            <person name="Walk T."/>
            <person name="White J."/>
            <person name="Yandava C."/>
            <person name="Burger G."/>
            <person name="Gray M.W."/>
            <person name="Holland P.W.H."/>
            <person name="King N."/>
            <person name="Lang F.B.F."/>
            <person name="Roger A.J."/>
            <person name="Ruiz-Trillo I."/>
            <person name="Lander E."/>
            <person name="Nusbaum C."/>
        </authorList>
    </citation>
    <scope>NUCLEOTIDE SEQUENCE [LARGE SCALE GENOMIC DNA]</scope>
    <source>
        <strain evidence="2 3">ATCC 50062</strain>
    </source>
</reference>
<feature type="compositionally biased region" description="Polar residues" evidence="1">
    <location>
        <begin position="79"/>
        <end position="89"/>
    </location>
</feature>
<feature type="compositionally biased region" description="Low complexity" evidence="1">
    <location>
        <begin position="164"/>
        <end position="181"/>
    </location>
</feature>
<feature type="region of interest" description="Disordered" evidence="1">
    <location>
        <begin position="333"/>
        <end position="407"/>
    </location>
</feature>
<accession>A0A0L0DVD1</accession>
<dbReference type="Proteomes" id="UP000054408">
    <property type="component" value="Unassembled WGS sequence"/>
</dbReference>
<dbReference type="GeneID" id="25569614"/>
<evidence type="ECO:0000313" key="3">
    <source>
        <dbReference type="Proteomes" id="UP000054408"/>
    </source>
</evidence>
<dbReference type="OrthoDB" id="548799at2759"/>
<dbReference type="PANTHER" id="PTHR12932:SF9">
    <property type="entry name" value="TUBULIN POLYMERIZATION-PROMOTING PROTEIN HOMOLOG"/>
    <property type="match status" value="1"/>
</dbReference>
<dbReference type="eggNOG" id="KOG4070">
    <property type="taxonomic scope" value="Eukaryota"/>
</dbReference>
<keyword evidence="3" id="KW-1185">Reference proteome</keyword>
<protein>
    <submittedName>
        <fullName evidence="2">Uncharacterized protein</fullName>
    </submittedName>
</protein>
<dbReference type="GO" id="GO:0001578">
    <property type="term" value="P:microtubule bundle formation"/>
    <property type="evidence" value="ECO:0007669"/>
    <property type="project" value="TreeGrafter"/>
</dbReference>
<dbReference type="GO" id="GO:0005874">
    <property type="term" value="C:microtubule"/>
    <property type="evidence" value="ECO:0007669"/>
    <property type="project" value="TreeGrafter"/>
</dbReference>
<proteinExistence type="predicted"/>
<evidence type="ECO:0000313" key="2">
    <source>
        <dbReference type="EMBL" id="KNC56264.1"/>
    </source>
</evidence>